<evidence type="ECO:0000313" key="1">
    <source>
        <dbReference type="EMBL" id="GMA73403.1"/>
    </source>
</evidence>
<organism evidence="1 2">
    <name type="scientific">Tetragenococcus osmophilus</name>
    <dbReference type="NCBI Taxonomy" id="526944"/>
    <lineage>
        <taxon>Bacteria</taxon>
        <taxon>Bacillati</taxon>
        <taxon>Bacillota</taxon>
        <taxon>Bacilli</taxon>
        <taxon>Lactobacillales</taxon>
        <taxon>Enterococcaceae</taxon>
        <taxon>Tetragenococcus</taxon>
    </lineage>
</organism>
<dbReference type="EMBL" id="BSUW01000002">
    <property type="protein sequence ID" value="GMA73403.1"/>
    <property type="molecule type" value="Genomic_DNA"/>
</dbReference>
<accession>A0AA38CX58</accession>
<dbReference type="SUPFAM" id="SSF55136">
    <property type="entry name" value="Probable bacterial effector-binding domain"/>
    <property type="match status" value="1"/>
</dbReference>
<proteinExistence type="predicted"/>
<reference evidence="1 2" key="1">
    <citation type="journal article" date="2014" name="Int. J. Syst. Evol. Microbiol.">
        <title>Complete genome sequence of Corynebacterium casei LMG S-19264T (=DSM 44701T), isolated from a smear-ripened cheese.</title>
        <authorList>
            <consortium name="US DOE Joint Genome Institute (JGI-PGF)"/>
            <person name="Walter F."/>
            <person name="Albersmeier A."/>
            <person name="Kalinowski J."/>
            <person name="Ruckert C."/>
        </authorList>
    </citation>
    <scope>NUCLEOTIDE SEQUENCE [LARGE SCALE GENOMIC DNA]</scope>
    <source>
        <strain evidence="1 2">NBRC 114545</strain>
    </source>
</reference>
<sequence length="167" mass="19946">MLVKQPRGKVYSRFVEGEEQLHLFTDDLTPYGNPDVYMRDLALLLETKESVVDNFYGCVYELKNYQATEEIIYSSIYTSLLKDTPLPEQPTKKTSKKYMPEGQYICICFKWSEACYLAYYKKLYDYIKQHHISTEGMVFEFSLPNRYFSYEEDDFITELRIKMKEEN</sequence>
<dbReference type="RefSeq" id="WP_284251631.1">
    <property type="nucleotide sequence ID" value="NZ_BSUW01000002.1"/>
</dbReference>
<dbReference type="InterPro" id="IPR011256">
    <property type="entry name" value="Reg_factor_effector_dom_sf"/>
</dbReference>
<gene>
    <name evidence="1" type="ORF">GCM10025885_24520</name>
</gene>
<dbReference type="AlphaFoldDB" id="A0AA38CX58"/>
<evidence type="ECO:0000313" key="2">
    <source>
        <dbReference type="Proteomes" id="UP001157039"/>
    </source>
</evidence>
<comment type="caution">
    <text evidence="1">The sequence shown here is derived from an EMBL/GenBank/DDBJ whole genome shotgun (WGS) entry which is preliminary data.</text>
</comment>
<protein>
    <submittedName>
        <fullName evidence="1">Uncharacterized protein</fullName>
    </submittedName>
</protein>
<dbReference type="Gene3D" id="3.20.80.10">
    <property type="entry name" value="Regulatory factor, effector binding domain"/>
    <property type="match status" value="1"/>
</dbReference>
<dbReference type="Proteomes" id="UP001157039">
    <property type="component" value="Unassembled WGS sequence"/>
</dbReference>
<name>A0AA38CX58_9ENTE</name>